<dbReference type="Gene3D" id="3.30.40.10">
    <property type="entry name" value="Zinc/RING finger domain, C3HC4 (zinc finger)"/>
    <property type="match status" value="1"/>
</dbReference>
<dbReference type="InterPro" id="IPR013083">
    <property type="entry name" value="Znf_RING/FYVE/PHD"/>
</dbReference>
<dbReference type="SMART" id="SM00064">
    <property type="entry name" value="FYVE"/>
    <property type="match status" value="1"/>
</dbReference>
<dbReference type="InterPro" id="IPR000306">
    <property type="entry name" value="Znf_FYVE"/>
</dbReference>
<evidence type="ECO:0000256" key="3">
    <source>
        <dbReference type="ARBA" id="ARBA00022833"/>
    </source>
</evidence>
<gene>
    <name evidence="6" type="ORF">A0J61_03369</name>
</gene>
<organism evidence="6 7">
    <name type="scientific">Choanephora cucurbitarum</name>
    <dbReference type="NCBI Taxonomy" id="101091"/>
    <lineage>
        <taxon>Eukaryota</taxon>
        <taxon>Fungi</taxon>
        <taxon>Fungi incertae sedis</taxon>
        <taxon>Mucoromycota</taxon>
        <taxon>Mucoromycotina</taxon>
        <taxon>Mucoromycetes</taxon>
        <taxon>Mucorales</taxon>
        <taxon>Mucorineae</taxon>
        <taxon>Choanephoraceae</taxon>
        <taxon>Choanephoroideae</taxon>
        <taxon>Choanephora</taxon>
    </lineage>
</organism>
<sequence length="381" mass="44289">MSNISFLEYTISSLIQPKPEQKLKHHKSLVHANLTLKNDNRLAGTPSFSTYSDSNASCSHSSLSGYDDELELAKCRLDDIIGLYQNITKTTVKHNIANSHTTLPEQEWHRQFLQHMSTLTHHAEQLEKFSTDLLNTEIQVRQLHLLEDSIVEQLHEQEELYISRLEECHQVLRRQIELMNCLDEINHLLQGSRSSFDSSSTLCPPRHCRSSVSNLARLDDVQDRAVDRWIHRIRCQLSLKIGGSVNTGYVMHSYQHKNAREWIITGLGTTVDFKPCRYALHIRAKEHHLFRLLPKEDWVPDDQVDQCQSENCSTRFTLFQRRHHCRKCGHIVCQRHSMNRAPLLSASKIPEWHRVCSQCFEELMDFSVIEHSKNSLIDHCD</sequence>
<keyword evidence="1" id="KW-0479">Metal-binding</keyword>
<evidence type="ECO:0000313" key="7">
    <source>
        <dbReference type="Proteomes" id="UP000093000"/>
    </source>
</evidence>
<dbReference type="SUPFAM" id="SSF57903">
    <property type="entry name" value="FYVE/PHD zinc finger"/>
    <property type="match status" value="1"/>
</dbReference>
<dbReference type="InterPro" id="IPR052113">
    <property type="entry name" value="FYVE-type_Zinc_Finger"/>
</dbReference>
<evidence type="ECO:0000256" key="1">
    <source>
        <dbReference type="ARBA" id="ARBA00022723"/>
    </source>
</evidence>
<protein>
    <recommendedName>
        <fullName evidence="5">FYVE-type domain-containing protein</fullName>
    </recommendedName>
</protein>
<dbReference type="AlphaFoldDB" id="A0A1C7NHT7"/>
<evidence type="ECO:0000256" key="4">
    <source>
        <dbReference type="PROSITE-ProRule" id="PRU00091"/>
    </source>
</evidence>
<name>A0A1C7NHT7_9FUNG</name>
<keyword evidence="2 4" id="KW-0863">Zinc-finger</keyword>
<evidence type="ECO:0000259" key="5">
    <source>
        <dbReference type="PROSITE" id="PS50178"/>
    </source>
</evidence>
<evidence type="ECO:0000313" key="6">
    <source>
        <dbReference type="EMBL" id="OBZ88578.1"/>
    </source>
</evidence>
<dbReference type="CDD" id="cd15760">
    <property type="entry name" value="FYVE_scVPS27p_like"/>
    <property type="match status" value="1"/>
</dbReference>
<keyword evidence="7" id="KW-1185">Reference proteome</keyword>
<dbReference type="Proteomes" id="UP000093000">
    <property type="component" value="Unassembled WGS sequence"/>
</dbReference>
<dbReference type="PANTHER" id="PTHR39490:SF8">
    <property type="entry name" value="ZINC FINGER FYVE DOMAIN-CONTAINING PROTEIN 21"/>
    <property type="match status" value="1"/>
</dbReference>
<dbReference type="STRING" id="101091.A0A1C7NHT7"/>
<proteinExistence type="predicted"/>
<dbReference type="GO" id="GO:0008270">
    <property type="term" value="F:zinc ion binding"/>
    <property type="evidence" value="ECO:0007669"/>
    <property type="project" value="UniProtKB-KW"/>
</dbReference>
<reference evidence="6 7" key="1">
    <citation type="submission" date="2016-03" db="EMBL/GenBank/DDBJ databases">
        <title>Choanephora cucurbitarum.</title>
        <authorList>
            <person name="Min B."/>
            <person name="Park H."/>
            <person name="Park J.-H."/>
            <person name="Shin H.-D."/>
            <person name="Choi I.-G."/>
        </authorList>
    </citation>
    <scope>NUCLEOTIDE SEQUENCE [LARGE SCALE GENOMIC DNA]</scope>
    <source>
        <strain evidence="6 7">KUS-F28377</strain>
    </source>
</reference>
<feature type="domain" description="FYVE-type" evidence="5">
    <location>
        <begin position="312"/>
        <end position="364"/>
    </location>
</feature>
<dbReference type="InterPro" id="IPR011011">
    <property type="entry name" value="Znf_FYVE_PHD"/>
</dbReference>
<dbReference type="Pfam" id="PF01363">
    <property type="entry name" value="FYVE"/>
    <property type="match status" value="1"/>
</dbReference>
<keyword evidence="3" id="KW-0862">Zinc</keyword>
<accession>A0A1C7NHT7</accession>
<dbReference type="OrthoDB" id="660555at2759"/>
<dbReference type="EMBL" id="LUGH01000143">
    <property type="protein sequence ID" value="OBZ88578.1"/>
    <property type="molecule type" value="Genomic_DNA"/>
</dbReference>
<dbReference type="PANTHER" id="PTHR39490">
    <property type="entry name" value="ARRESTIN DOMAIN-CONTAINING PROTEIN D"/>
    <property type="match status" value="1"/>
</dbReference>
<comment type="caution">
    <text evidence="6">The sequence shown here is derived from an EMBL/GenBank/DDBJ whole genome shotgun (WGS) entry which is preliminary data.</text>
</comment>
<dbReference type="InParanoid" id="A0A1C7NHT7"/>
<dbReference type="PROSITE" id="PS50178">
    <property type="entry name" value="ZF_FYVE"/>
    <property type="match status" value="1"/>
</dbReference>
<evidence type="ECO:0000256" key="2">
    <source>
        <dbReference type="ARBA" id="ARBA00022771"/>
    </source>
</evidence>
<dbReference type="InterPro" id="IPR017455">
    <property type="entry name" value="Znf_FYVE-rel"/>
</dbReference>